<evidence type="ECO:0000259" key="6">
    <source>
        <dbReference type="Pfam" id="PF13458"/>
    </source>
</evidence>
<gene>
    <name evidence="7" type="ORF">GNP93_04410</name>
</gene>
<dbReference type="InterPro" id="IPR000709">
    <property type="entry name" value="Leu_Ile_Val-bd"/>
</dbReference>
<feature type="chain" id="PRO_5039085718" evidence="5">
    <location>
        <begin position="24"/>
        <end position="409"/>
    </location>
</feature>
<evidence type="ECO:0000256" key="4">
    <source>
        <dbReference type="ARBA" id="ARBA00022970"/>
    </source>
</evidence>
<evidence type="ECO:0000256" key="2">
    <source>
        <dbReference type="ARBA" id="ARBA00022448"/>
    </source>
</evidence>
<feature type="signal peptide" evidence="5">
    <location>
        <begin position="1"/>
        <end position="23"/>
    </location>
</feature>
<evidence type="ECO:0000256" key="3">
    <source>
        <dbReference type="ARBA" id="ARBA00022729"/>
    </source>
</evidence>
<name>A0A7X2Z997_9BACL</name>
<dbReference type="InterPro" id="IPR028082">
    <property type="entry name" value="Peripla_BP_I"/>
</dbReference>
<dbReference type="InterPro" id="IPR051010">
    <property type="entry name" value="BCAA_transport"/>
</dbReference>
<dbReference type="PANTHER" id="PTHR30483">
    <property type="entry name" value="LEUCINE-SPECIFIC-BINDING PROTEIN"/>
    <property type="match status" value="1"/>
</dbReference>
<keyword evidence="3 5" id="KW-0732">Signal</keyword>
<feature type="domain" description="Leucine-binding protein" evidence="6">
    <location>
        <begin position="50"/>
        <end position="399"/>
    </location>
</feature>
<proteinExistence type="inferred from homology"/>
<sequence length="409" mass="44536">MSLFKNKLPILLSVCILMLTLIAACGNNPGHDTPANTEKKEAEQAADQGSIKIGVFHDISGPGALPASMMLKGSKVAVQMINDEGGVNGRSVELIVEDDAGRPENAARIVEKLASNEEIVFLSGGNNSSIAAAADPVARKMNIPFMVISGAGYEPKGKDSDLLVASTINFITGGESFIKFALEQGWKRGATLNPTDVTGQLIESFMDGWIKQYKDQGLEIVARERYDSKALDVTPQLSKIKEQKPDFIMSYGIGETAAIVIRQSQQVGLKVPIGISGANAFPAFLNLIKDVPDGQVFTYSDKIMIWKDLPDSDPHKKFLEKYYLTFKKLYPDDEPSLTHSAGADSILIGLAAVKQVGADREKIRKYLSQGNQNIQAVQSSYNFTADDRWGYSDDTIVTITNKQGKWKLP</sequence>
<evidence type="ECO:0000256" key="1">
    <source>
        <dbReference type="ARBA" id="ARBA00010062"/>
    </source>
</evidence>
<evidence type="ECO:0000313" key="7">
    <source>
        <dbReference type="EMBL" id="MUG69916.1"/>
    </source>
</evidence>
<dbReference type="Proteomes" id="UP000450917">
    <property type="component" value="Unassembled WGS sequence"/>
</dbReference>
<evidence type="ECO:0000313" key="8">
    <source>
        <dbReference type="Proteomes" id="UP000450917"/>
    </source>
</evidence>
<organism evidence="7 8">
    <name type="scientific">Paenibacillus validus</name>
    <dbReference type="NCBI Taxonomy" id="44253"/>
    <lineage>
        <taxon>Bacteria</taxon>
        <taxon>Bacillati</taxon>
        <taxon>Bacillota</taxon>
        <taxon>Bacilli</taxon>
        <taxon>Bacillales</taxon>
        <taxon>Paenibacillaceae</taxon>
        <taxon>Paenibacillus</taxon>
    </lineage>
</organism>
<dbReference type="PRINTS" id="PR00337">
    <property type="entry name" value="LEUILEVALBP"/>
</dbReference>
<dbReference type="Pfam" id="PF13458">
    <property type="entry name" value="Peripla_BP_6"/>
    <property type="match status" value="1"/>
</dbReference>
<dbReference type="PROSITE" id="PS51257">
    <property type="entry name" value="PROKAR_LIPOPROTEIN"/>
    <property type="match status" value="1"/>
</dbReference>
<protein>
    <submittedName>
        <fullName evidence="7">ABC transporter substrate-binding protein</fullName>
    </submittedName>
</protein>
<accession>A0A7X2Z997</accession>
<dbReference type="PANTHER" id="PTHR30483:SF6">
    <property type="entry name" value="PERIPLASMIC BINDING PROTEIN OF ABC TRANSPORTER FOR NATURAL AMINO ACIDS"/>
    <property type="match status" value="1"/>
</dbReference>
<comment type="caution">
    <text evidence="7">The sequence shown here is derived from an EMBL/GenBank/DDBJ whole genome shotgun (WGS) entry which is preliminary data.</text>
</comment>
<keyword evidence="4" id="KW-0029">Amino-acid transport</keyword>
<dbReference type="Gene3D" id="3.40.50.2300">
    <property type="match status" value="2"/>
</dbReference>
<dbReference type="RefSeq" id="WP_155614097.1">
    <property type="nucleotide sequence ID" value="NZ_WNZX01000002.1"/>
</dbReference>
<dbReference type="AlphaFoldDB" id="A0A7X2Z997"/>
<dbReference type="InterPro" id="IPR028081">
    <property type="entry name" value="Leu-bd"/>
</dbReference>
<dbReference type="EMBL" id="WNZX01000002">
    <property type="protein sequence ID" value="MUG69916.1"/>
    <property type="molecule type" value="Genomic_DNA"/>
</dbReference>
<keyword evidence="2" id="KW-0813">Transport</keyword>
<dbReference type="SUPFAM" id="SSF53822">
    <property type="entry name" value="Periplasmic binding protein-like I"/>
    <property type="match status" value="1"/>
</dbReference>
<dbReference type="GO" id="GO:0006865">
    <property type="term" value="P:amino acid transport"/>
    <property type="evidence" value="ECO:0007669"/>
    <property type="project" value="UniProtKB-KW"/>
</dbReference>
<keyword evidence="8" id="KW-1185">Reference proteome</keyword>
<reference evidence="7 8" key="1">
    <citation type="submission" date="2019-11" db="EMBL/GenBank/DDBJ databases">
        <title>Draft genome sequences of five Paenibacillus species of dairy origin.</title>
        <authorList>
            <person name="Olajide A.M."/>
            <person name="Chen S."/>
            <person name="Lapointe G."/>
        </authorList>
    </citation>
    <scope>NUCLEOTIDE SEQUENCE [LARGE SCALE GENOMIC DNA]</scope>
    <source>
        <strain evidence="7 8">2CS3</strain>
    </source>
</reference>
<evidence type="ECO:0000256" key="5">
    <source>
        <dbReference type="SAM" id="SignalP"/>
    </source>
</evidence>
<comment type="similarity">
    <text evidence="1">Belongs to the leucine-binding protein family.</text>
</comment>